<evidence type="ECO:0000313" key="2">
    <source>
        <dbReference type="Proteomes" id="UP001161247"/>
    </source>
</evidence>
<keyword evidence="2" id="KW-1185">Reference proteome</keyword>
<sequence length="151" mass="16936">MGCQALIVQRANYSSQPKTVSKDVDVTHPSQKELMWTVDDDDNGKISSNSRVLCMTCVVSNGRNEFGYLLEEMRLACGEFGNWVKFVIPGPVGGDPSVGKVFVEYEDAGVGCKCTRRFEWWGIQMDVWLDSGGGRLLSQHLFSRGDFRFRV</sequence>
<name>A0AAV1CT18_OLDCO</name>
<dbReference type="AlphaFoldDB" id="A0AAV1CT18"/>
<evidence type="ECO:0000313" key="1">
    <source>
        <dbReference type="EMBL" id="CAI9098481.1"/>
    </source>
</evidence>
<dbReference type="Proteomes" id="UP001161247">
    <property type="component" value="Chromosome 3"/>
</dbReference>
<proteinExistence type="predicted"/>
<protein>
    <submittedName>
        <fullName evidence="1">OLC1v1035139C1</fullName>
    </submittedName>
</protein>
<dbReference type="InterPro" id="IPR012677">
    <property type="entry name" value="Nucleotide-bd_a/b_plait_sf"/>
</dbReference>
<gene>
    <name evidence="1" type="ORF">OLC1_LOCUS8677</name>
</gene>
<accession>A0AAV1CT18</accession>
<dbReference type="EMBL" id="OX459120">
    <property type="protein sequence ID" value="CAI9098481.1"/>
    <property type="molecule type" value="Genomic_DNA"/>
</dbReference>
<reference evidence="1" key="1">
    <citation type="submission" date="2023-03" db="EMBL/GenBank/DDBJ databases">
        <authorList>
            <person name="Julca I."/>
        </authorList>
    </citation>
    <scope>NUCLEOTIDE SEQUENCE</scope>
</reference>
<dbReference type="Gene3D" id="3.30.70.330">
    <property type="match status" value="1"/>
</dbReference>
<organism evidence="1 2">
    <name type="scientific">Oldenlandia corymbosa var. corymbosa</name>
    <dbReference type="NCBI Taxonomy" id="529605"/>
    <lineage>
        <taxon>Eukaryota</taxon>
        <taxon>Viridiplantae</taxon>
        <taxon>Streptophyta</taxon>
        <taxon>Embryophyta</taxon>
        <taxon>Tracheophyta</taxon>
        <taxon>Spermatophyta</taxon>
        <taxon>Magnoliopsida</taxon>
        <taxon>eudicotyledons</taxon>
        <taxon>Gunneridae</taxon>
        <taxon>Pentapetalae</taxon>
        <taxon>asterids</taxon>
        <taxon>lamiids</taxon>
        <taxon>Gentianales</taxon>
        <taxon>Rubiaceae</taxon>
        <taxon>Rubioideae</taxon>
        <taxon>Spermacoceae</taxon>
        <taxon>Hedyotis-Oldenlandia complex</taxon>
        <taxon>Oldenlandia</taxon>
    </lineage>
</organism>